<sequence>MALTTRCIFSHQVAKYGEFSISCWDICCLSPMCKLYSEVINISAAYLYERQSDCWFMPTFYGIIKRLIWTTCIFIPIYDSVEDHWFLLVINITETEAEIWDSHRDGVKENHRRECAIAAIVQLHKVFADELRMFPELYMKLSSIKVIYPEVDQFVVNIFDPGIYVLKNMQHYRKRWYHGFHSAGQRVRLTLELINNPKMKSFMLFVPLYQLMSNYMKQPTIILLHHI</sequence>
<protein>
    <recommendedName>
        <fullName evidence="4">Ubiquitin-like protease family profile domain-containing protein</fullName>
    </recommendedName>
</protein>
<dbReference type="InterPro" id="IPR038765">
    <property type="entry name" value="Papain-like_cys_pep_sf"/>
</dbReference>
<dbReference type="SUPFAM" id="SSF54001">
    <property type="entry name" value="Cysteine proteinases"/>
    <property type="match status" value="1"/>
</dbReference>
<dbReference type="Gene3D" id="3.40.395.10">
    <property type="entry name" value="Adenoviral Proteinase, Chain A"/>
    <property type="match status" value="1"/>
</dbReference>
<evidence type="ECO:0000313" key="5">
    <source>
        <dbReference type="EMBL" id="KAK9911528.1"/>
    </source>
</evidence>
<evidence type="ECO:0000313" key="6">
    <source>
        <dbReference type="Proteomes" id="UP001457282"/>
    </source>
</evidence>
<keyword evidence="6" id="KW-1185">Reference proteome</keyword>
<dbReference type="EMBL" id="JBEDUW010000007">
    <property type="protein sequence ID" value="KAK9911528.1"/>
    <property type="molecule type" value="Genomic_DNA"/>
</dbReference>
<comment type="similarity">
    <text evidence="1">Belongs to the peptidase C48 family.</text>
</comment>
<name>A0AAW1VXC5_RUBAR</name>
<evidence type="ECO:0000256" key="2">
    <source>
        <dbReference type="ARBA" id="ARBA00022670"/>
    </source>
</evidence>
<dbReference type="Proteomes" id="UP001457282">
    <property type="component" value="Unassembled WGS sequence"/>
</dbReference>
<dbReference type="GO" id="GO:0006508">
    <property type="term" value="P:proteolysis"/>
    <property type="evidence" value="ECO:0007669"/>
    <property type="project" value="UniProtKB-KW"/>
</dbReference>
<dbReference type="GO" id="GO:0008234">
    <property type="term" value="F:cysteine-type peptidase activity"/>
    <property type="evidence" value="ECO:0007669"/>
    <property type="project" value="InterPro"/>
</dbReference>
<dbReference type="InterPro" id="IPR003653">
    <property type="entry name" value="Peptidase_C48_C"/>
</dbReference>
<evidence type="ECO:0000256" key="1">
    <source>
        <dbReference type="ARBA" id="ARBA00005234"/>
    </source>
</evidence>
<evidence type="ECO:0000256" key="3">
    <source>
        <dbReference type="ARBA" id="ARBA00022801"/>
    </source>
</evidence>
<dbReference type="AlphaFoldDB" id="A0AAW1VXC5"/>
<comment type="caution">
    <text evidence="5">The sequence shown here is derived from an EMBL/GenBank/DDBJ whole genome shotgun (WGS) entry which is preliminary data.</text>
</comment>
<proteinExistence type="inferred from homology"/>
<organism evidence="5 6">
    <name type="scientific">Rubus argutus</name>
    <name type="common">Southern blackberry</name>
    <dbReference type="NCBI Taxonomy" id="59490"/>
    <lineage>
        <taxon>Eukaryota</taxon>
        <taxon>Viridiplantae</taxon>
        <taxon>Streptophyta</taxon>
        <taxon>Embryophyta</taxon>
        <taxon>Tracheophyta</taxon>
        <taxon>Spermatophyta</taxon>
        <taxon>Magnoliopsida</taxon>
        <taxon>eudicotyledons</taxon>
        <taxon>Gunneridae</taxon>
        <taxon>Pentapetalae</taxon>
        <taxon>rosids</taxon>
        <taxon>fabids</taxon>
        <taxon>Rosales</taxon>
        <taxon>Rosaceae</taxon>
        <taxon>Rosoideae</taxon>
        <taxon>Rosoideae incertae sedis</taxon>
        <taxon>Rubus</taxon>
    </lineage>
</organism>
<dbReference type="Pfam" id="PF02902">
    <property type="entry name" value="Peptidase_C48"/>
    <property type="match status" value="1"/>
</dbReference>
<evidence type="ECO:0000259" key="4">
    <source>
        <dbReference type="Pfam" id="PF02902"/>
    </source>
</evidence>
<feature type="domain" description="Ubiquitin-like protease family profile" evidence="4">
    <location>
        <begin position="71"/>
        <end position="179"/>
    </location>
</feature>
<accession>A0AAW1VXC5</accession>
<gene>
    <name evidence="5" type="ORF">M0R45_035429</name>
</gene>
<reference evidence="5 6" key="1">
    <citation type="journal article" date="2023" name="G3 (Bethesda)">
        <title>A chromosome-length genome assembly and annotation of blackberry (Rubus argutus, cv. 'Hillquist').</title>
        <authorList>
            <person name="Bruna T."/>
            <person name="Aryal R."/>
            <person name="Dudchenko O."/>
            <person name="Sargent D.J."/>
            <person name="Mead D."/>
            <person name="Buti M."/>
            <person name="Cavallini A."/>
            <person name="Hytonen T."/>
            <person name="Andres J."/>
            <person name="Pham M."/>
            <person name="Weisz D."/>
            <person name="Mascagni F."/>
            <person name="Usai G."/>
            <person name="Natali L."/>
            <person name="Bassil N."/>
            <person name="Fernandez G.E."/>
            <person name="Lomsadze A."/>
            <person name="Armour M."/>
            <person name="Olukolu B."/>
            <person name="Poorten T."/>
            <person name="Britton C."/>
            <person name="Davik J."/>
            <person name="Ashrafi H."/>
            <person name="Aiden E.L."/>
            <person name="Borodovsky M."/>
            <person name="Worthington M."/>
        </authorList>
    </citation>
    <scope>NUCLEOTIDE SEQUENCE [LARGE SCALE GENOMIC DNA]</scope>
    <source>
        <strain evidence="5">PI 553951</strain>
    </source>
</reference>
<keyword evidence="2" id="KW-0645">Protease</keyword>
<keyword evidence="3" id="KW-0378">Hydrolase</keyword>